<dbReference type="SUPFAM" id="SSF49299">
    <property type="entry name" value="PKD domain"/>
    <property type="match status" value="1"/>
</dbReference>
<dbReference type="SMART" id="SM00089">
    <property type="entry name" value="PKD"/>
    <property type="match status" value="2"/>
</dbReference>
<dbReference type="PANTHER" id="PTHR46769">
    <property type="entry name" value="POLYCYSTIC KIDNEY AND HEPATIC DISEASE 1 (AUTOSOMAL RECESSIVE)-LIKE 1"/>
    <property type="match status" value="1"/>
</dbReference>
<dbReference type="InterPro" id="IPR035986">
    <property type="entry name" value="PKD_dom_sf"/>
</dbReference>
<dbReference type="NCBIfam" id="TIGR04183">
    <property type="entry name" value="Por_Secre_tail"/>
    <property type="match status" value="1"/>
</dbReference>
<dbReference type="Gene3D" id="2.60.40.10">
    <property type="entry name" value="Immunoglobulins"/>
    <property type="match status" value="2"/>
</dbReference>
<dbReference type="Gene3D" id="2.60.120.200">
    <property type="match status" value="1"/>
</dbReference>
<dbReference type="InterPro" id="IPR013783">
    <property type="entry name" value="Ig-like_fold"/>
</dbReference>
<dbReference type="InterPro" id="IPR037524">
    <property type="entry name" value="PA14/GLEYA"/>
</dbReference>
<keyword evidence="1 2" id="KW-0732">Signal</keyword>
<keyword evidence="5" id="KW-1185">Reference proteome</keyword>
<dbReference type="InterPro" id="IPR052387">
    <property type="entry name" value="Fibrocystin"/>
</dbReference>
<organism evidence="4 5">
    <name type="scientific">Rhodocytophaga aerolata</name>
    <dbReference type="NCBI Taxonomy" id="455078"/>
    <lineage>
        <taxon>Bacteria</taxon>
        <taxon>Pseudomonadati</taxon>
        <taxon>Bacteroidota</taxon>
        <taxon>Cytophagia</taxon>
        <taxon>Cytophagales</taxon>
        <taxon>Rhodocytophagaceae</taxon>
        <taxon>Rhodocytophaga</taxon>
    </lineage>
</organism>
<gene>
    <name evidence="4" type="ORF">Q0590_25925</name>
</gene>
<sequence length="1466" mass="155395">MEKIYLSFLLAILLSGCLFPALAQSPVDLGSSAELLARYQAKVPAKPNSQDRNLAGEEATIRHTIPGRANLTLRVNGSKKEGDSEVIFGHVAGTTNTFFLKASRNKLSGYILLKDQKIAYAYSSASNGRAYLSQVDINKVVCIDYARQESKPGPTEREAGLMAASAVPELQSLPGATAVVLLDFDGQYVVNPGWNGGNPINAEPALLSEAEILEVWKMISEDYKPFSLNITTSEAIYQQAPTNRRMRIIFTPTNHFYTNVGGVAYTNSFTWGDDTPCWAFNSTAKYAGEVGSHEVGHTLGLSHDGRTSPAETYFWGQSSWAPIMGTGYDRQVVQWSKGEYPYANNTEDDLYTITTGNGFSYRTDDHSNENSNATAIKVDASGNVAASANKGIITTRADVDVFTFASSGASVFLSVSPSAVHPNLDISLTVKNSLSQTILQTNPAGMAASINQAFPAGTYYLYVDGAKGESGANSDYGSIGEYTISGKITLSNTPPQVSISSPIQGSSFAAPASISLHANASDQNGSISKVEFYNGSTKLGEDLSAPYSFSWTNVATGNYTLTAKATDNLGVSTISKAVSVNVVTAGLPSPWKNADIGAVALAGKASYTNGRFTLQSGGFDFYKAPDAFQYVYQPLSGDATILAKIESMGNTHSNALAGIMIRESLSASATFVALAANASNTNFMWRQGAGTPGYKQVGGSAPRWLKLSRNGNTFTSFVSTDGTTWTQAGSTSLTMGSNLYVGLALTSQNTTQLNTGIFSNVSVTTTTTALACSASGSILREYWSNVSGSLVSAIPVNTTPASSSQLASFEAPASLGDNYGQRIRGYLCAPSTGNYSFYIASDDHSELWLSSSDNASSKQKIASVTGYTSSRQWTKFTTQKSAAIYLQAGKKYYIEALHKEGAGGDHLAVGWQTPSNTAISIIPGAVLSPATTLLANQLPTVAVTSPLDKATFSAPASITITATATDKDGTISKVEFYNGSTKLGEDLSAPYSFSWTNVATGNYTLTAKATDNKGGVGNSTSIAVSVSSPVSSNPFPVAKNSTWKYHDKGVDLGTSWTALTYDDASWPSGKAVLGYGDPVTTTLSFGSNSTNKYPAYYLRHSFTIPDASAYTSLIFSIRRDDGAVVYLNGVEQFRTNMPTGTITYKTFASSALSGTDETNYITFKVPATSLKSGRNVVAVSLHQDNGASSDISFDMEIKGESTLAACSASGSILREYWSNVSGSLVSAIPVNTTPASSSQLASFEAPASLGDNYGQRIRGYLCAPSTGNYSFYIASDDHSELWLSSSDNASSKQKIASVTGYTSSRQWTKFTTQKSAAIYLQAGKKYYIEALHKEGAGGDHLAVGWQTPSNTAISIIPGAVLSPVTTSAADLAASTLNPDSPGQLASSVYPNPFENTLTLVTDTMQGSCLITLTDLAGRRYAEKVYNLSNQPSLELDFSALALKPGMYLLRLQPAQGQPQVIKVLKN</sequence>
<protein>
    <submittedName>
        <fullName evidence="4">Ig-like domain-containing protein</fullName>
    </submittedName>
</protein>
<dbReference type="Proteomes" id="UP001168528">
    <property type="component" value="Unassembled WGS sequence"/>
</dbReference>
<dbReference type="InterPro" id="IPR026444">
    <property type="entry name" value="Secre_tail"/>
</dbReference>
<evidence type="ECO:0000259" key="3">
    <source>
        <dbReference type="PROSITE" id="PS51820"/>
    </source>
</evidence>
<dbReference type="InterPro" id="IPR022409">
    <property type="entry name" value="PKD/Chitinase_dom"/>
</dbReference>
<feature type="chain" id="PRO_5045133869" evidence="2">
    <location>
        <begin position="24"/>
        <end position="1466"/>
    </location>
</feature>
<dbReference type="SUPFAM" id="SSF56988">
    <property type="entry name" value="Anthrax protective antigen"/>
    <property type="match status" value="2"/>
</dbReference>
<feature type="signal peptide" evidence="2">
    <location>
        <begin position="1"/>
        <end position="23"/>
    </location>
</feature>
<dbReference type="Pfam" id="PF07691">
    <property type="entry name" value="PA14"/>
    <property type="match status" value="2"/>
</dbReference>
<dbReference type="PROSITE" id="PS51820">
    <property type="entry name" value="PA14"/>
    <property type="match status" value="2"/>
</dbReference>
<comment type="caution">
    <text evidence="4">The sequence shown here is derived from an EMBL/GenBank/DDBJ whole genome shotgun (WGS) entry which is preliminary data.</text>
</comment>
<evidence type="ECO:0000256" key="2">
    <source>
        <dbReference type="SAM" id="SignalP"/>
    </source>
</evidence>
<dbReference type="Pfam" id="PF17957">
    <property type="entry name" value="Big_7"/>
    <property type="match status" value="2"/>
</dbReference>
<dbReference type="SMART" id="SM00758">
    <property type="entry name" value="PA14"/>
    <property type="match status" value="2"/>
</dbReference>
<dbReference type="Gene3D" id="2.60.120.260">
    <property type="entry name" value="Galactose-binding domain-like"/>
    <property type="match status" value="1"/>
</dbReference>
<evidence type="ECO:0000313" key="5">
    <source>
        <dbReference type="Proteomes" id="UP001168528"/>
    </source>
</evidence>
<evidence type="ECO:0000256" key="1">
    <source>
        <dbReference type="ARBA" id="ARBA00022729"/>
    </source>
</evidence>
<evidence type="ECO:0000313" key="4">
    <source>
        <dbReference type="EMBL" id="MDO1449743.1"/>
    </source>
</evidence>
<dbReference type="Gene3D" id="2.60.120.380">
    <property type="match status" value="1"/>
</dbReference>
<accession>A0ABT8REZ0</accession>
<dbReference type="InterPro" id="IPR011658">
    <property type="entry name" value="PA14_dom"/>
</dbReference>
<reference evidence="4" key="1">
    <citation type="submission" date="2023-07" db="EMBL/GenBank/DDBJ databases">
        <title>The genome sequence of Rhodocytophaga aerolata KACC 12507.</title>
        <authorList>
            <person name="Zhang X."/>
        </authorList>
    </citation>
    <scope>NUCLEOTIDE SEQUENCE</scope>
    <source>
        <strain evidence="4">KACC 12507</strain>
    </source>
</reference>
<dbReference type="Gene3D" id="2.60.120.1560">
    <property type="match status" value="2"/>
</dbReference>
<proteinExistence type="predicted"/>
<feature type="domain" description="PA14" evidence="3">
    <location>
        <begin position="1207"/>
        <end position="1360"/>
    </location>
</feature>
<dbReference type="RefSeq" id="WP_302040547.1">
    <property type="nucleotide sequence ID" value="NZ_JAUKPO010000022.1"/>
</dbReference>
<dbReference type="EMBL" id="JAUKPO010000022">
    <property type="protein sequence ID" value="MDO1449743.1"/>
    <property type="molecule type" value="Genomic_DNA"/>
</dbReference>
<dbReference type="PROSITE" id="PS51257">
    <property type="entry name" value="PROKAR_LIPOPROTEIN"/>
    <property type="match status" value="1"/>
</dbReference>
<dbReference type="PANTHER" id="PTHR46769:SF2">
    <property type="entry name" value="FIBROCYSTIN-L ISOFORM 2 PRECURSOR-RELATED"/>
    <property type="match status" value="1"/>
</dbReference>
<feature type="domain" description="PA14" evidence="3">
    <location>
        <begin position="773"/>
        <end position="926"/>
    </location>
</feature>
<dbReference type="SUPFAM" id="SSF55486">
    <property type="entry name" value="Metalloproteases ('zincins'), catalytic domain"/>
    <property type="match status" value="1"/>
</dbReference>
<name>A0ABT8REZ0_9BACT</name>